<organism evidence="7 8">
    <name type="scientific">Neobacillus pocheonensis</name>
    <dbReference type="NCBI Taxonomy" id="363869"/>
    <lineage>
        <taxon>Bacteria</taxon>
        <taxon>Bacillati</taxon>
        <taxon>Bacillota</taxon>
        <taxon>Bacilli</taxon>
        <taxon>Bacillales</taxon>
        <taxon>Bacillaceae</taxon>
        <taxon>Neobacillus</taxon>
    </lineage>
</organism>
<evidence type="ECO:0000313" key="7">
    <source>
        <dbReference type="EMBL" id="MCM2533339.1"/>
    </source>
</evidence>
<feature type="transmembrane region" description="Helical" evidence="6">
    <location>
        <begin position="116"/>
        <end position="138"/>
    </location>
</feature>
<keyword evidence="3 6" id="KW-0812">Transmembrane</keyword>
<dbReference type="InterPro" id="IPR001851">
    <property type="entry name" value="ABC_transp_permease"/>
</dbReference>
<keyword evidence="2" id="KW-1003">Cell membrane</keyword>
<dbReference type="Proteomes" id="UP001523262">
    <property type="component" value="Unassembled WGS sequence"/>
</dbReference>
<keyword evidence="8" id="KW-1185">Reference proteome</keyword>
<evidence type="ECO:0000256" key="1">
    <source>
        <dbReference type="ARBA" id="ARBA00004651"/>
    </source>
</evidence>
<feature type="transmembrane region" description="Helical" evidence="6">
    <location>
        <begin position="183"/>
        <end position="204"/>
    </location>
</feature>
<feature type="transmembrane region" description="Helical" evidence="6">
    <location>
        <begin position="91"/>
        <end position="110"/>
    </location>
</feature>
<name>A0ABT0WAI9_9BACI</name>
<evidence type="ECO:0000256" key="4">
    <source>
        <dbReference type="ARBA" id="ARBA00022989"/>
    </source>
</evidence>
<proteinExistence type="predicted"/>
<evidence type="ECO:0000256" key="3">
    <source>
        <dbReference type="ARBA" id="ARBA00022692"/>
    </source>
</evidence>
<comment type="subcellular location">
    <subcellularLocation>
        <location evidence="1">Cell membrane</location>
        <topology evidence="1">Multi-pass membrane protein</topology>
    </subcellularLocation>
</comment>
<evidence type="ECO:0000256" key="6">
    <source>
        <dbReference type="SAM" id="Phobius"/>
    </source>
</evidence>
<dbReference type="Pfam" id="PF02653">
    <property type="entry name" value="BPD_transp_2"/>
    <property type="match status" value="1"/>
</dbReference>
<feature type="transmembrane region" description="Helical" evidence="6">
    <location>
        <begin position="266"/>
        <end position="283"/>
    </location>
</feature>
<comment type="caution">
    <text evidence="7">The sequence shown here is derived from an EMBL/GenBank/DDBJ whole genome shotgun (WGS) entry which is preliminary data.</text>
</comment>
<keyword evidence="5 6" id="KW-0472">Membrane</keyword>
<gene>
    <name evidence="7" type="ORF">NDK43_14190</name>
</gene>
<protein>
    <submittedName>
        <fullName evidence="7">ABC transporter permease</fullName>
    </submittedName>
</protein>
<dbReference type="PANTHER" id="PTHR32196">
    <property type="entry name" value="ABC TRANSPORTER PERMEASE PROTEIN YPHD-RELATED-RELATED"/>
    <property type="match status" value="1"/>
</dbReference>
<dbReference type="CDD" id="cd06579">
    <property type="entry name" value="TM_PBP1_transp_AraH_like"/>
    <property type="match status" value="1"/>
</dbReference>
<feature type="transmembrane region" description="Helical" evidence="6">
    <location>
        <begin position="145"/>
        <end position="163"/>
    </location>
</feature>
<accession>A0ABT0WAI9</accession>
<evidence type="ECO:0000313" key="8">
    <source>
        <dbReference type="Proteomes" id="UP001523262"/>
    </source>
</evidence>
<keyword evidence="4 6" id="KW-1133">Transmembrane helix</keyword>
<feature type="transmembrane region" description="Helical" evidence="6">
    <location>
        <begin position="33"/>
        <end position="57"/>
    </location>
</feature>
<dbReference type="EMBL" id="JAMQCR010000001">
    <property type="protein sequence ID" value="MCM2533339.1"/>
    <property type="molecule type" value="Genomic_DNA"/>
</dbReference>
<sequence length="341" mass="35598">MQQEQTQVNRKVELANTETIQNKIHLRKNLKQYLGSLGLLIVIIAFGIILSFMTPVFLTETNLINLLMQSTILVTLALGVTFVIITGGIDLSVGSIMAVSSAIGLGLIVYQHVPVIVGVLVMILIGAVFGLINGIFITKLQLSPLIVTLGTMGIARGIVLIYTNSANVGPVPNSFVTLATGQIFSIPNLIIVVAVLALIAHIILKNTVFGRSVYASGGNELAARLSGVRTKTIITLTYVISGITAAIGGILLTARLESAGPTAGTGLELTVIAAVVIGGTSLFGGQGNILGTILGVILISLVSNAINLLSVPPAWDSLVQGSVILVAALLDVYRRKFLISS</sequence>
<evidence type="ECO:0000256" key="5">
    <source>
        <dbReference type="ARBA" id="ARBA00023136"/>
    </source>
</evidence>
<evidence type="ECO:0000256" key="2">
    <source>
        <dbReference type="ARBA" id="ARBA00022475"/>
    </source>
</evidence>
<reference evidence="7 8" key="1">
    <citation type="submission" date="2022-06" db="EMBL/GenBank/DDBJ databases">
        <authorList>
            <person name="Jeon C.O."/>
        </authorList>
    </citation>
    <scope>NUCLEOTIDE SEQUENCE [LARGE SCALE GENOMIC DNA]</scope>
    <source>
        <strain evidence="7 8">KCTC 13943</strain>
    </source>
</reference>
<feature type="transmembrane region" description="Helical" evidence="6">
    <location>
        <begin position="63"/>
        <end position="84"/>
    </location>
</feature>
<feature type="transmembrane region" description="Helical" evidence="6">
    <location>
        <begin position="290"/>
        <end position="311"/>
    </location>
</feature>
<feature type="transmembrane region" description="Helical" evidence="6">
    <location>
        <begin position="233"/>
        <end position="254"/>
    </location>
</feature>